<proteinExistence type="predicted"/>
<keyword evidence="2" id="KW-1185">Reference proteome</keyword>
<dbReference type="Proteomes" id="UP000437017">
    <property type="component" value="Unassembled WGS sequence"/>
</dbReference>
<accession>A0A643CDU4</accession>
<reference evidence="1 2" key="1">
    <citation type="journal article" date="2019" name="PLoS ONE">
        <title>Genomic analyses reveal an absence of contemporary introgressive admixture between fin whales and blue whales, despite known hybrids.</title>
        <authorList>
            <person name="Westbury M.V."/>
            <person name="Petersen B."/>
            <person name="Lorenzen E.D."/>
        </authorList>
    </citation>
    <scope>NUCLEOTIDE SEQUENCE [LARGE SCALE GENOMIC DNA]</scope>
    <source>
        <strain evidence="1">FinWhale-01</strain>
    </source>
</reference>
<comment type="caution">
    <text evidence="1">The sequence shown here is derived from an EMBL/GenBank/DDBJ whole genome shotgun (WGS) entry which is preliminary data.</text>
</comment>
<dbReference type="EMBL" id="SGJD01001763">
    <property type="protein sequence ID" value="KAB0398360.1"/>
    <property type="molecule type" value="Genomic_DNA"/>
</dbReference>
<sequence length="137" mass="15997">MEQNMITNQGIFLKMIPDGQEMKNLIFKETQNSKSILEGILLQDLKYELRRKSTVDRPYSRCDRTKEIPYPLMERQKCLKGRRVGPIKPTGPLIATPYNDKIFYNPGPQRRSGPIKPKKSTRITYSYGECKTVETRR</sequence>
<protein>
    <submittedName>
        <fullName evidence="1">Uncharacterized protein</fullName>
    </submittedName>
</protein>
<evidence type="ECO:0000313" key="2">
    <source>
        <dbReference type="Proteomes" id="UP000437017"/>
    </source>
</evidence>
<dbReference type="OrthoDB" id="434939at2759"/>
<evidence type="ECO:0000313" key="1">
    <source>
        <dbReference type="EMBL" id="KAB0398360.1"/>
    </source>
</evidence>
<name>A0A643CDU4_BALPH</name>
<gene>
    <name evidence="1" type="ORF">E2I00_019114</name>
</gene>
<dbReference type="AlphaFoldDB" id="A0A643CDU4"/>
<organism evidence="1 2">
    <name type="scientific">Balaenoptera physalus</name>
    <name type="common">Fin whale</name>
    <name type="synonym">Balaena physalus</name>
    <dbReference type="NCBI Taxonomy" id="9770"/>
    <lineage>
        <taxon>Eukaryota</taxon>
        <taxon>Metazoa</taxon>
        <taxon>Chordata</taxon>
        <taxon>Craniata</taxon>
        <taxon>Vertebrata</taxon>
        <taxon>Euteleostomi</taxon>
        <taxon>Mammalia</taxon>
        <taxon>Eutheria</taxon>
        <taxon>Laurasiatheria</taxon>
        <taxon>Artiodactyla</taxon>
        <taxon>Whippomorpha</taxon>
        <taxon>Cetacea</taxon>
        <taxon>Mysticeti</taxon>
        <taxon>Balaenopteridae</taxon>
        <taxon>Balaenoptera</taxon>
    </lineage>
</organism>